<keyword evidence="15" id="KW-1185">Reference proteome</keyword>
<evidence type="ECO:0000256" key="3">
    <source>
        <dbReference type="ARBA" id="ARBA00022475"/>
    </source>
</evidence>
<dbReference type="PANTHER" id="PTHR24247:SF265">
    <property type="entry name" value="MUSCARINIC ACETYLCHOLINE RECEPTOR DM1"/>
    <property type="match status" value="1"/>
</dbReference>
<dbReference type="AlphaFoldDB" id="A0A6G0ZBY1"/>
<protein>
    <submittedName>
        <fullName evidence="14">Muscarinic acetylcholine receptor DM1</fullName>
    </submittedName>
</protein>
<dbReference type="Proteomes" id="UP000478052">
    <property type="component" value="Unassembled WGS sequence"/>
</dbReference>
<evidence type="ECO:0000256" key="8">
    <source>
        <dbReference type="ARBA" id="ARBA00023170"/>
    </source>
</evidence>
<dbReference type="PROSITE" id="PS50262">
    <property type="entry name" value="G_PROTEIN_RECEP_F1_2"/>
    <property type="match status" value="1"/>
</dbReference>
<dbReference type="SUPFAM" id="SSF81321">
    <property type="entry name" value="Family A G protein-coupled receptor-like"/>
    <property type="match status" value="1"/>
</dbReference>
<evidence type="ECO:0000256" key="1">
    <source>
        <dbReference type="ARBA" id="ARBA00004651"/>
    </source>
</evidence>
<dbReference type="InterPro" id="IPR000276">
    <property type="entry name" value="GPCR_Rhodpsn"/>
</dbReference>
<organism evidence="14 15">
    <name type="scientific">Aphis craccivora</name>
    <name type="common">Cowpea aphid</name>
    <dbReference type="NCBI Taxonomy" id="307492"/>
    <lineage>
        <taxon>Eukaryota</taxon>
        <taxon>Metazoa</taxon>
        <taxon>Ecdysozoa</taxon>
        <taxon>Arthropoda</taxon>
        <taxon>Hexapoda</taxon>
        <taxon>Insecta</taxon>
        <taxon>Pterygota</taxon>
        <taxon>Neoptera</taxon>
        <taxon>Paraneoptera</taxon>
        <taxon>Hemiptera</taxon>
        <taxon>Sternorrhyncha</taxon>
        <taxon>Aphidomorpha</taxon>
        <taxon>Aphidoidea</taxon>
        <taxon>Aphididae</taxon>
        <taxon>Aphidini</taxon>
        <taxon>Aphis</taxon>
        <taxon>Aphis</taxon>
    </lineage>
</organism>
<dbReference type="GO" id="GO:0016907">
    <property type="term" value="F:G protein-coupled acetylcholine receptor activity"/>
    <property type="evidence" value="ECO:0007669"/>
    <property type="project" value="InterPro"/>
</dbReference>
<evidence type="ECO:0000256" key="12">
    <source>
        <dbReference type="SAM" id="Phobius"/>
    </source>
</evidence>
<feature type="transmembrane region" description="Helical" evidence="12">
    <location>
        <begin position="113"/>
        <end position="139"/>
    </location>
</feature>
<dbReference type="InterPro" id="IPR000995">
    <property type="entry name" value="Musac_Ach_rcpt"/>
</dbReference>
<dbReference type="InterPro" id="IPR017452">
    <property type="entry name" value="GPCR_Rhodpsn_7TM"/>
</dbReference>
<proteinExistence type="inferred from homology"/>
<evidence type="ECO:0000313" key="14">
    <source>
        <dbReference type="EMBL" id="KAF0768366.1"/>
    </source>
</evidence>
<name>A0A6G0ZBY1_APHCR</name>
<sequence>MATANGGRVMNALAARAALSALYTASTSSSSLEAAGAHAWTTVASAAAAAVVSNGTAAGGSADGGPLQPRFTLSQTVFIALVSGMLSFVTVSGNIMVMVSFKIDKQLQNISNYFLFSLAMADFFIGLISMPLFTVYTILGYWPFGRHVCDGWLALDYLASNASVLNLLLISFDRYLSVTRPLTYRAKRTKGKALMFIWLLKRGCLEIFCYNNLIYNVFKIVQIYTIFISILIAAAWIISLGLWPPWIYLWPIIEGRRTVPEIQCYIQFILTNQYITFGTAIAAFYVPVTVMCFLYFRIYRETKKRQKDLPNLQAMNKAHNDHQHEETWCRIRSESNQANSLDRRELYETSSLRKAYSQCSLKARRLLTWSWLRDWCVDWWHSGRDDDYDEEDDQTPSDVPGGISYGTTVSRSTSLNVIHQQQPTTPTPIKSYHAVNNNNRLTRRSLSSDSVYTIVIKLPGDSDLQDAPTVRQYHGCYEETRAANCRMTPSQPDVRLPLMKIVQQKQLNNPRAQGAAFQAKEKKKKKFQEKKSERKAAKTLSAILLTFIITWTPYNILVLLKPFTAPTEGDDGAGGGDEADSNKEWVTQGMWDFFYYLCYINSTINPVCYALCNATFRMTYVRILKCKWNTRRQQPHFRA</sequence>
<feature type="transmembrane region" description="Helical" evidence="12">
    <location>
        <begin position="77"/>
        <end position="101"/>
    </location>
</feature>
<dbReference type="GO" id="GO:0007197">
    <property type="term" value="P:adenylate cyclase-inhibiting G protein-coupled acetylcholine receptor signaling pathway"/>
    <property type="evidence" value="ECO:0007669"/>
    <property type="project" value="TreeGrafter"/>
</dbReference>
<accession>A0A6G0ZBY1</accession>
<keyword evidence="4 10" id="KW-0812">Transmembrane</keyword>
<keyword evidence="6 10" id="KW-0297">G-protein coupled receptor</keyword>
<evidence type="ECO:0000256" key="9">
    <source>
        <dbReference type="ARBA" id="ARBA00023224"/>
    </source>
</evidence>
<feature type="domain" description="G-protein coupled receptors family 1 profile" evidence="13">
    <location>
        <begin position="93"/>
        <end position="609"/>
    </location>
</feature>
<keyword evidence="5 12" id="KW-1133">Transmembrane helix</keyword>
<keyword evidence="9 10" id="KW-0807">Transducer</keyword>
<keyword evidence="7 12" id="KW-0472">Membrane</keyword>
<dbReference type="GO" id="GO:0045202">
    <property type="term" value="C:synapse"/>
    <property type="evidence" value="ECO:0007669"/>
    <property type="project" value="TreeGrafter"/>
</dbReference>
<keyword evidence="8 10" id="KW-0675">Receptor</keyword>
<dbReference type="GO" id="GO:0005886">
    <property type="term" value="C:plasma membrane"/>
    <property type="evidence" value="ECO:0007669"/>
    <property type="project" value="UniProtKB-SubCell"/>
</dbReference>
<gene>
    <name evidence="14" type="ORF">FWK35_00001219</name>
</gene>
<dbReference type="Gene3D" id="1.20.1070.10">
    <property type="entry name" value="Rhodopsin 7-helix transmembrane proteins"/>
    <property type="match status" value="2"/>
</dbReference>
<evidence type="ECO:0000256" key="7">
    <source>
        <dbReference type="ARBA" id="ARBA00023136"/>
    </source>
</evidence>
<dbReference type="PANTHER" id="PTHR24247">
    <property type="entry name" value="5-HYDROXYTRYPTAMINE RECEPTOR"/>
    <property type="match status" value="1"/>
</dbReference>
<evidence type="ECO:0000256" key="5">
    <source>
        <dbReference type="ARBA" id="ARBA00022989"/>
    </source>
</evidence>
<dbReference type="PRINTS" id="PR00237">
    <property type="entry name" value="GPCRRHODOPSN"/>
</dbReference>
<evidence type="ECO:0000256" key="2">
    <source>
        <dbReference type="ARBA" id="ARBA00010663"/>
    </source>
</evidence>
<comment type="similarity">
    <text evidence="2 10">Belongs to the G-protein coupled receptor 1 family.</text>
</comment>
<feature type="transmembrane region" description="Helical" evidence="12">
    <location>
        <begin position="593"/>
        <end position="612"/>
    </location>
</feature>
<feature type="transmembrane region" description="Helical" evidence="12">
    <location>
        <begin position="223"/>
        <end position="243"/>
    </location>
</feature>
<comment type="caution">
    <text evidence="14">The sequence shown here is derived from an EMBL/GenBank/DDBJ whole genome shotgun (WGS) entry which is preliminary data.</text>
</comment>
<dbReference type="GO" id="GO:0007187">
    <property type="term" value="P:G protein-coupled receptor signaling pathway, coupled to cyclic nucleotide second messenger"/>
    <property type="evidence" value="ECO:0007669"/>
    <property type="project" value="TreeGrafter"/>
</dbReference>
<dbReference type="PROSITE" id="PS00237">
    <property type="entry name" value="G_PROTEIN_RECEP_F1_1"/>
    <property type="match status" value="1"/>
</dbReference>
<dbReference type="GO" id="GO:0030425">
    <property type="term" value="C:dendrite"/>
    <property type="evidence" value="ECO:0007669"/>
    <property type="project" value="TreeGrafter"/>
</dbReference>
<reference evidence="14 15" key="1">
    <citation type="submission" date="2019-08" db="EMBL/GenBank/DDBJ databases">
        <title>Whole genome of Aphis craccivora.</title>
        <authorList>
            <person name="Voronova N.V."/>
            <person name="Shulinski R.S."/>
            <person name="Bandarenka Y.V."/>
            <person name="Zhorov D.G."/>
            <person name="Warner D."/>
        </authorList>
    </citation>
    <scope>NUCLEOTIDE SEQUENCE [LARGE SCALE GENOMIC DNA]</scope>
    <source>
        <strain evidence="14">180601</strain>
        <tissue evidence="14">Whole Body</tissue>
    </source>
</reference>
<feature type="transmembrane region" description="Helical" evidence="12">
    <location>
        <begin position="274"/>
        <end position="296"/>
    </location>
</feature>
<dbReference type="GO" id="GO:0004993">
    <property type="term" value="F:G protein-coupled serotonin receptor activity"/>
    <property type="evidence" value="ECO:0007669"/>
    <property type="project" value="TreeGrafter"/>
</dbReference>
<comment type="subcellular location">
    <subcellularLocation>
        <location evidence="1">Cell membrane</location>
        <topology evidence="1">Multi-pass membrane protein</topology>
    </subcellularLocation>
</comment>
<evidence type="ECO:0000256" key="11">
    <source>
        <dbReference type="SAM" id="MobiDB-lite"/>
    </source>
</evidence>
<keyword evidence="3" id="KW-1003">Cell membrane</keyword>
<evidence type="ECO:0000256" key="10">
    <source>
        <dbReference type="RuleBase" id="RU000688"/>
    </source>
</evidence>
<evidence type="ECO:0000259" key="13">
    <source>
        <dbReference type="PROSITE" id="PS50262"/>
    </source>
</evidence>
<evidence type="ECO:0000256" key="6">
    <source>
        <dbReference type="ARBA" id="ARBA00023040"/>
    </source>
</evidence>
<dbReference type="EMBL" id="VUJU01000783">
    <property type="protein sequence ID" value="KAF0768366.1"/>
    <property type="molecule type" value="Genomic_DNA"/>
</dbReference>
<dbReference type="OrthoDB" id="10071887at2759"/>
<evidence type="ECO:0000256" key="4">
    <source>
        <dbReference type="ARBA" id="ARBA00022692"/>
    </source>
</evidence>
<dbReference type="PRINTS" id="PR00243">
    <property type="entry name" value="MUSCARINICR"/>
</dbReference>
<evidence type="ECO:0000313" key="15">
    <source>
        <dbReference type="Proteomes" id="UP000478052"/>
    </source>
</evidence>
<dbReference type="Pfam" id="PF00001">
    <property type="entry name" value="7tm_1"/>
    <property type="match status" value="2"/>
</dbReference>
<feature type="transmembrane region" description="Helical" evidence="12">
    <location>
        <begin position="540"/>
        <end position="560"/>
    </location>
</feature>
<feature type="region of interest" description="Disordered" evidence="11">
    <location>
        <begin position="512"/>
        <end position="531"/>
    </location>
</feature>